<comment type="caution">
    <text evidence="1">The sequence shown here is derived from an EMBL/GenBank/DDBJ whole genome shotgun (WGS) entry which is preliminary data.</text>
</comment>
<keyword evidence="2" id="KW-1185">Reference proteome</keyword>
<accession>A0AAV4RLH3</accession>
<protein>
    <submittedName>
        <fullName evidence="1">Uncharacterized protein</fullName>
    </submittedName>
</protein>
<reference evidence="1 2" key="1">
    <citation type="submission" date="2021-06" db="EMBL/GenBank/DDBJ databases">
        <title>Caerostris extrusa draft genome.</title>
        <authorList>
            <person name="Kono N."/>
            <person name="Arakawa K."/>
        </authorList>
    </citation>
    <scope>NUCLEOTIDE SEQUENCE [LARGE SCALE GENOMIC DNA]</scope>
</reference>
<dbReference type="Proteomes" id="UP001054945">
    <property type="component" value="Unassembled WGS sequence"/>
</dbReference>
<gene>
    <name evidence="1" type="ORF">CEXT_55011</name>
</gene>
<proteinExistence type="predicted"/>
<evidence type="ECO:0000313" key="2">
    <source>
        <dbReference type="Proteomes" id="UP001054945"/>
    </source>
</evidence>
<sequence length="112" mass="12388">MGFLIGRLSTHTCYFFVHWTSPVTIPHCAPSHDLFIYLVTPPQCLLGDRGLASPATQFYINLSIAPAPSYKSGKTSLPKEALTPQQEKQFASPIFHLLLCGMGERLKPLSDK</sequence>
<name>A0AAV4RLH3_CAEEX</name>
<organism evidence="1 2">
    <name type="scientific">Caerostris extrusa</name>
    <name type="common">Bark spider</name>
    <name type="synonym">Caerostris bankana</name>
    <dbReference type="NCBI Taxonomy" id="172846"/>
    <lineage>
        <taxon>Eukaryota</taxon>
        <taxon>Metazoa</taxon>
        <taxon>Ecdysozoa</taxon>
        <taxon>Arthropoda</taxon>
        <taxon>Chelicerata</taxon>
        <taxon>Arachnida</taxon>
        <taxon>Araneae</taxon>
        <taxon>Araneomorphae</taxon>
        <taxon>Entelegynae</taxon>
        <taxon>Araneoidea</taxon>
        <taxon>Araneidae</taxon>
        <taxon>Caerostris</taxon>
    </lineage>
</organism>
<dbReference type="EMBL" id="BPLR01008038">
    <property type="protein sequence ID" value="GIY21606.1"/>
    <property type="molecule type" value="Genomic_DNA"/>
</dbReference>
<dbReference type="AlphaFoldDB" id="A0AAV4RLH3"/>
<evidence type="ECO:0000313" key="1">
    <source>
        <dbReference type="EMBL" id="GIY21606.1"/>
    </source>
</evidence>